<protein>
    <submittedName>
        <fullName evidence="1">Uncharacterized protein</fullName>
    </submittedName>
</protein>
<organism evidence="1 2">
    <name type="scientific">Streptosporangium saharense</name>
    <dbReference type="NCBI Taxonomy" id="1706840"/>
    <lineage>
        <taxon>Bacteria</taxon>
        <taxon>Bacillati</taxon>
        <taxon>Actinomycetota</taxon>
        <taxon>Actinomycetes</taxon>
        <taxon>Streptosporangiales</taxon>
        <taxon>Streptosporangiaceae</taxon>
        <taxon>Streptosporangium</taxon>
    </lineage>
</organism>
<sequence>MSHITGWQEGSIRATHNVLQGIQARVNARQPD</sequence>
<dbReference type="AlphaFoldDB" id="A0A7W7QHH8"/>
<keyword evidence="2" id="KW-1185">Reference proteome</keyword>
<evidence type="ECO:0000313" key="2">
    <source>
        <dbReference type="Proteomes" id="UP000552644"/>
    </source>
</evidence>
<reference evidence="1 2" key="1">
    <citation type="submission" date="2020-08" db="EMBL/GenBank/DDBJ databases">
        <title>Genomic Encyclopedia of Type Strains, Phase III (KMG-III): the genomes of soil and plant-associated and newly described type strains.</title>
        <authorList>
            <person name="Whitman W."/>
        </authorList>
    </citation>
    <scope>NUCLEOTIDE SEQUENCE [LARGE SCALE GENOMIC DNA]</scope>
    <source>
        <strain evidence="1 2">CECT 8840</strain>
    </source>
</reference>
<name>A0A7W7QHH8_9ACTN</name>
<gene>
    <name evidence="1" type="ORF">FHS44_000686</name>
</gene>
<dbReference type="EMBL" id="JACHJP010000001">
    <property type="protein sequence ID" value="MBB4913614.1"/>
    <property type="molecule type" value="Genomic_DNA"/>
</dbReference>
<proteinExistence type="predicted"/>
<evidence type="ECO:0000313" key="1">
    <source>
        <dbReference type="EMBL" id="MBB4913614.1"/>
    </source>
</evidence>
<accession>A0A7W7QHH8</accession>
<dbReference type="Proteomes" id="UP000552644">
    <property type="component" value="Unassembled WGS sequence"/>
</dbReference>
<comment type="caution">
    <text evidence="1">The sequence shown here is derived from an EMBL/GenBank/DDBJ whole genome shotgun (WGS) entry which is preliminary data.</text>
</comment>